<organism evidence="2 3">
    <name type="scientific">Collimonas pratensis</name>
    <dbReference type="NCBI Taxonomy" id="279113"/>
    <lineage>
        <taxon>Bacteria</taxon>
        <taxon>Pseudomonadati</taxon>
        <taxon>Pseudomonadota</taxon>
        <taxon>Betaproteobacteria</taxon>
        <taxon>Burkholderiales</taxon>
        <taxon>Oxalobacteraceae</taxon>
        <taxon>Collimonas</taxon>
    </lineage>
</organism>
<dbReference type="KEGG" id="cpra:CPter91_1272"/>
<dbReference type="STRING" id="279113.CPter91_1272"/>
<feature type="domain" description="Ribbon-helix-helix" evidence="1">
    <location>
        <begin position="37"/>
        <end position="103"/>
    </location>
</feature>
<evidence type="ECO:0000313" key="3">
    <source>
        <dbReference type="Proteomes" id="UP000074561"/>
    </source>
</evidence>
<name>A0A127Q0X7_9BURK</name>
<accession>A0A127Q0X7</accession>
<dbReference type="InterPro" id="IPR027373">
    <property type="entry name" value="RHH_dom"/>
</dbReference>
<gene>
    <name evidence="2" type="ORF">CPter91_1272</name>
</gene>
<reference evidence="2 3" key="1">
    <citation type="submission" date="2015-11" db="EMBL/GenBank/DDBJ databases">
        <title>Exploring the genomic traits of fungus-feeding bacterial genus Collimonas.</title>
        <authorList>
            <person name="Song C."/>
            <person name="Schmidt R."/>
            <person name="de Jager V."/>
            <person name="Krzyzanowska D."/>
            <person name="Jongedijk E."/>
            <person name="Cankar K."/>
            <person name="Beekwilder J."/>
            <person name="van Veen A."/>
            <person name="de Boer W."/>
            <person name="van Veen J.A."/>
            <person name="Garbeva P."/>
        </authorList>
    </citation>
    <scope>NUCLEOTIDE SEQUENCE [LARGE SCALE GENOMIC DNA]</scope>
    <source>
        <strain evidence="2 3">Ter91</strain>
    </source>
</reference>
<evidence type="ECO:0000313" key="2">
    <source>
        <dbReference type="EMBL" id="AMP03656.1"/>
    </source>
</evidence>
<dbReference type="AlphaFoldDB" id="A0A127Q0X7"/>
<dbReference type="PATRIC" id="fig|279113.9.peg.1269"/>
<dbReference type="Gene3D" id="1.10.3990.20">
    <property type="entry name" value="protein bp1543"/>
    <property type="match status" value="1"/>
</dbReference>
<evidence type="ECO:0000259" key="1">
    <source>
        <dbReference type="Pfam" id="PF13467"/>
    </source>
</evidence>
<proteinExistence type="predicted"/>
<sequence length="127" mass="14187">MRLPVRPHFYQHAQLQEARRSMCQIYAQADPILYESRARSVRIMGVITTIKLENLFWQTLAELAADNDLTTNQLIAKLHDEVTTHLGEASNFSSFLRVTCLRYQSLKTDAGFATTAATAATKISAAA</sequence>
<dbReference type="Pfam" id="PF13467">
    <property type="entry name" value="RHH_4"/>
    <property type="match status" value="1"/>
</dbReference>
<dbReference type="Proteomes" id="UP000074561">
    <property type="component" value="Chromosome"/>
</dbReference>
<dbReference type="EMBL" id="CP013234">
    <property type="protein sequence ID" value="AMP03656.1"/>
    <property type="molecule type" value="Genomic_DNA"/>
</dbReference>
<dbReference type="InterPro" id="IPR038268">
    <property type="entry name" value="RHH_sf"/>
</dbReference>
<protein>
    <submittedName>
        <fullName evidence="2">Ribbon-helix-helix domain protein</fullName>
    </submittedName>
</protein>